<keyword evidence="3" id="KW-1185">Reference proteome</keyword>
<feature type="signal peptide" evidence="1">
    <location>
        <begin position="1"/>
        <end position="28"/>
    </location>
</feature>
<reference evidence="3" key="1">
    <citation type="submission" date="2016-10" db="EMBL/GenBank/DDBJ databases">
        <authorList>
            <person name="Varghese N."/>
            <person name="Submissions S."/>
        </authorList>
    </citation>
    <scope>NUCLEOTIDE SEQUENCE [LARGE SCALE GENOMIC DNA]</scope>
    <source>
        <strain evidence="3">CGMCC 1.6963</strain>
    </source>
</reference>
<dbReference type="STRING" id="587636.SAMN05216199_0753"/>
<accession>A0A1H9QUT4</accession>
<organism evidence="2 3">
    <name type="scientific">Pedococcus cremeus</name>
    <dbReference type="NCBI Taxonomy" id="587636"/>
    <lineage>
        <taxon>Bacteria</taxon>
        <taxon>Bacillati</taxon>
        <taxon>Actinomycetota</taxon>
        <taxon>Actinomycetes</taxon>
        <taxon>Micrococcales</taxon>
        <taxon>Intrasporangiaceae</taxon>
        <taxon>Pedococcus</taxon>
    </lineage>
</organism>
<keyword evidence="1" id="KW-0732">Signal</keyword>
<evidence type="ECO:0000313" key="2">
    <source>
        <dbReference type="EMBL" id="SER64137.1"/>
    </source>
</evidence>
<evidence type="ECO:0000313" key="3">
    <source>
        <dbReference type="Proteomes" id="UP000199019"/>
    </source>
</evidence>
<evidence type="ECO:0000256" key="1">
    <source>
        <dbReference type="SAM" id="SignalP"/>
    </source>
</evidence>
<dbReference type="RefSeq" id="WP_177180222.1">
    <property type="nucleotide sequence ID" value="NZ_FOHB01000001.1"/>
</dbReference>
<dbReference type="EMBL" id="FOHB01000001">
    <property type="protein sequence ID" value="SER64137.1"/>
    <property type="molecule type" value="Genomic_DNA"/>
</dbReference>
<dbReference type="AlphaFoldDB" id="A0A1H9QUT4"/>
<feature type="chain" id="PRO_5011514571" evidence="1">
    <location>
        <begin position="29"/>
        <end position="54"/>
    </location>
</feature>
<dbReference type="Proteomes" id="UP000199019">
    <property type="component" value="Unassembled WGS sequence"/>
</dbReference>
<gene>
    <name evidence="2" type="ORF">SAMN05216199_0753</name>
</gene>
<name>A0A1H9QUT4_9MICO</name>
<proteinExistence type="predicted"/>
<sequence length="54" mass="5543">MRSRALTVRLLAGTAAGLLLIAHLHHHAGHDASPTVAVRAPAVSAESASLTQTH</sequence>
<protein>
    <submittedName>
        <fullName evidence="2">Uncharacterized protein</fullName>
    </submittedName>
</protein>